<keyword evidence="2" id="KW-0040">ANK repeat</keyword>
<evidence type="ECO:0000256" key="2">
    <source>
        <dbReference type="ARBA" id="ARBA00023043"/>
    </source>
</evidence>
<feature type="domain" description="SAM" evidence="4">
    <location>
        <begin position="116"/>
        <end position="180"/>
    </location>
</feature>
<dbReference type="CDD" id="cd09498">
    <property type="entry name" value="SAM_caskin1_2_repeat2"/>
    <property type="match status" value="1"/>
</dbReference>
<reference evidence="7" key="1">
    <citation type="submission" date="2017-02" db="UniProtKB">
        <authorList>
            <consortium name="WormBaseParasite"/>
        </authorList>
    </citation>
    <scope>IDENTIFICATION</scope>
</reference>
<feature type="domain" description="SAM" evidence="4">
    <location>
        <begin position="46"/>
        <end position="104"/>
    </location>
</feature>
<dbReference type="InterPro" id="IPR033635">
    <property type="entry name" value="ANKS1/Caskin"/>
</dbReference>
<dbReference type="PROSITE" id="PS50105">
    <property type="entry name" value="SAM_DOMAIN"/>
    <property type="match status" value="2"/>
</dbReference>
<sequence>MTSGTLCRRDSPQSRSSLHSSSSGGSTSLTSEAPVNVPQMFSQGVPEAEILALWLDGLGFPGFTSLFLTQGYDLPTIARITPEDLTALGVKEPAQRQLLHSEIRQWGLNDSWPSVVPSGNVAEWLMLIGLSEYAGLFESQGYNSLNEVQKLTWEDFLEIGIKKLGHLKRLELAIKKMKVYPSHRSSLPSQAFDSCDGCFKTKFSEDADTLSYMGTMPRLNLHSPSKILSEATFADSDHDKYSQENACDDSSACPPPPGKLFLAIS</sequence>
<dbReference type="Proteomes" id="UP000274131">
    <property type="component" value="Unassembled WGS sequence"/>
</dbReference>
<organism evidence="7">
    <name type="scientific">Enterobius vermicularis</name>
    <name type="common">Human pinworm</name>
    <dbReference type="NCBI Taxonomy" id="51028"/>
    <lineage>
        <taxon>Eukaryota</taxon>
        <taxon>Metazoa</taxon>
        <taxon>Ecdysozoa</taxon>
        <taxon>Nematoda</taxon>
        <taxon>Chromadorea</taxon>
        <taxon>Rhabditida</taxon>
        <taxon>Spirurina</taxon>
        <taxon>Oxyuridomorpha</taxon>
        <taxon>Oxyuroidea</taxon>
        <taxon>Oxyuridae</taxon>
        <taxon>Enterobius</taxon>
    </lineage>
</organism>
<feature type="compositionally biased region" description="Low complexity" evidence="3">
    <location>
        <begin position="14"/>
        <end position="31"/>
    </location>
</feature>
<protein>
    <submittedName>
        <fullName evidence="7">SAM domain-containing protein</fullName>
    </submittedName>
</protein>
<gene>
    <name evidence="5" type="ORF">EVEC_LOCUS2577</name>
</gene>
<dbReference type="OrthoDB" id="5314041at2759"/>
<dbReference type="Gene3D" id="1.10.150.50">
    <property type="entry name" value="Transcription Factor, Ets-1"/>
    <property type="match status" value="2"/>
</dbReference>
<evidence type="ECO:0000259" key="4">
    <source>
        <dbReference type="PROSITE" id="PS50105"/>
    </source>
</evidence>
<dbReference type="SMART" id="SM00454">
    <property type="entry name" value="SAM"/>
    <property type="match status" value="2"/>
</dbReference>
<dbReference type="SUPFAM" id="SSF47769">
    <property type="entry name" value="SAM/Pointed domain"/>
    <property type="match status" value="2"/>
</dbReference>
<dbReference type="InterPro" id="IPR013761">
    <property type="entry name" value="SAM/pointed_sf"/>
</dbReference>
<accession>A0A0N4UZ33</accession>
<dbReference type="STRING" id="51028.A0A0N4UZ33"/>
<reference evidence="5 6" key="2">
    <citation type="submission" date="2018-10" db="EMBL/GenBank/DDBJ databases">
        <authorList>
            <consortium name="Pathogen Informatics"/>
        </authorList>
    </citation>
    <scope>NUCLEOTIDE SEQUENCE [LARGE SCALE GENOMIC DNA]</scope>
</reference>
<evidence type="ECO:0000256" key="1">
    <source>
        <dbReference type="ARBA" id="ARBA00022737"/>
    </source>
</evidence>
<dbReference type="FunFam" id="1.10.150.50:FF:000071">
    <property type="entry name" value="Caskin, isoform D"/>
    <property type="match status" value="1"/>
</dbReference>
<dbReference type="AlphaFoldDB" id="A0A0N4UZ33"/>
<evidence type="ECO:0000256" key="3">
    <source>
        <dbReference type="SAM" id="MobiDB-lite"/>
    </source>
</evidence>
<evidence type="ECO:0000313" key="6">
    <source>
        <dbReference type="Proteomes" id="UP000274131"/>
    </source>
</evidence>
<dbReference type="WBParaSite" id="EVEC_0000286901-mRNA-1">
    <property type="protein sequence ID" value="EVEC_0000286901-mRNA-1"/>
    <property type="gene ID" value="EVEC_0000286901"/>
</dbReference>
<keyword evidence="6" id="KW-1185">Reference proteome</keyword>
<proteinExistence type="predicted"/>
<dbReference type="InterPro" id="IPR035498">
    <property type="entry name" value="Caskin1/2_SAM_2"/>
</dbReference>
<keyword evidence="1" id="KW-0677">Repeat</keyword>
<dbReference type="PANTHER" id="PTHR24174">
    <property type="entry name" value="ANKYRIN REPEAT AND STERILE ALPHA MOTIF DOMAIN-CONTAINING PROTEIN 1"/>
    <property type="match status" value="1"/>
</dbReference>
<dbReference type="PANTHER" id="PTHR24174:SF16">
    <property type="entry name" value="CASKIN-2"/>
    <property type="match status" value="1"/>
</dbReference>
<dbReference type="InterPro" id="IPR001660">
    <property type="entry name" value="SAM"/>
</dbReference>
<dbReference type="EMBL" id="UXUI01007407">
    <property type="protein sequence ID" value="VDD87434.1"/>
    <property type="molecule type" value="Genomic_DNA"/>
</dbReference>
<evidence type="ECO:0000313" key="5">
    <source>
        <dbReference type="EMBL" id="VDD87434.1"/>
    </source>
</evidence>
<evidence type="ECO:0000313" key="7">
    <source>
        <dbReference type="WBParaSite" id="EVEC_0000286901-mRNA-1"/>
    </source>
</evidence>
<dbReference type="Pfam" id="PF00536">
    <property type="entry name" value="SAM_1"/>
    <property type="match status" value="2"/>
</dbReference>
<name>A0A0N4UZ33_ENTVE</name>
<feature type="region of interest" description="Disordered" evidence="3">
    <location>
        <begin position="1"/>
        <end position="32"/>
    </location>
</feature>